<keyword evidence="2 4" id="KW-0255">Endonuclease</keyword>
<comment type="subunit">
    <text evidence="4">Homodimer.</text>
</comment>
<keyword evidence="4" id="KW-0699">rRNA-binding</keyword>
<comment type="caution">
    <text evidence="6">The sequence shown here is derived from an EMBL/GenBank/DDBJ whole genome shotgun (WGS) entry which is preliminary data.</text>
</comment>
<reference evidence="7" key="1">
    <citation type="journal article" date="2019" name="Int. J. Syst. Evol. Microbiol.">
        <title>The Global Catalogue of Microorganisms (GCM) 10K type strain sequencing project: providing services to taxonomists for standard genome sequencing and annotation.</title>
        <authorList>
            <consortium name="The Broad Institute Genomics Platform"/>
            <consortium name="The Broad Institute Genome Sequencing Center for Infectious Disease"/>
            <person name="Wu L."/>
            <person name="Ma J."/>
        </authorList>
    </citation>
    <scope>NUCLEOTIDE SEQUENCE [LARGE SCALE GENOMIC DNA]</scope>
    <source>
        <strain evidence="7">CCUG 56608</strain>
    </source>
</reference>
<keyword evidence="4" id="KW-0963">Cytoplasm</keyword>
<evidence type="ECO:0000256" key="1">
    <source>
        <dbReference type="ARBA" id="ARBA00022722"/>
    </source>
</evidence>
<evidence type="ECO:0000259" key="5">
    <source>
        <dbReference type="SMART" id="SM00535"/>
    </source>
</evidence>
<organism evidence="6 7">
    <name type="scientific">Oceanobacillus locisalsi</name>
    <dbReference type="NCBI Taxonomy" id="546107"/>
    <lineage>
        <taxon>Bacteria</taxon>
        <taxon>Bacillati</taxon>
        <taxon>Bacillota</taxon>
        <taxon>Bacilli</taxon>
        <taxon>Bacillales</taxon>
        <taxon>Bacillaceae</taxon>
        <taxon>Oceanobacillus</taxon>
    </lineage>
</organism>
<keyword evidence="4" id="KW-0460">Magnesium</keyword>
<dbReference type="Proteomes" id="UP001597041">
    <property type="component" value="Unassembled WGS sequence"/>
</dbReference>
<protein>
    <recommendedName>
        <fullName evidence="4">Mini-ribonuclease 3</fullName>
        <shortName evidence="4">Mini-3</shortName>
        <shortName evidence="4">Mini-RNase 3</shortName>
        <ecNumber evidence="4">3.1.26.-</ecNumber>
    </recommendedName>
    <alternativeName>
        <fullName evidence="4">Mini-RNase III</fullName>
        <shortName evidence="4">Mini-III</shortName>
    </alternativeName>
</protein>
<dbReference type="PANTHER" id="PTHR34276">
    <property type="entry name" value="MINI-RIBONUCLEASE 3"/>
    <property type="match status" value="1"/>
</dbReference>
<dbReference type="HAMAP" id="MF_01468">
    <property type="entry name" value="RNase_Mini_III"/>
    <property type="match status" value="1"/>
</dbReference>
<dbReference type="SMART" id="SM00535">
    <property type="entry name" value="RIBOc"/>
    <property type="match status" value="1"/>
</dbReference>
<name>A0ABW3NJ87_9BACI</name>
<dbReference type="CDD" id="cd00593">
    <property type="entry name" value="RIBOc"/>
    <property type="match status" value="1"/>
</dbReference>
<dbReference type="InterPro" id="IPR036389">
    <property type="entry name" value="RNase_III_sf"/>
</dbReference>
<evidence type="ECO:0000313" key="6">
    <source>
        <dbReference type="EMBL" id="MFD1067383.1"/>
    </source>
</evidence>
<dbReference type="EC" id="3.1.26.-" evidence="4"/>
<comment type="subcellular location">
    <subcellularLocation>
        <location evidence="4">Cytoplasm</location>
    </subcellularLocation>
</comment>
<evidence type="ECO:0000256" key="3">
    <source>
        <dbReference type="ARBA" id="ARBA00022801"/>
    </source>
</evidence>
<evidence type="ECO:0000256" key="4">
    <source>
        <dbReference type="HAMAP-Rule" id="MF_01468"/>
    </source>
</evidence>
<keyword evidence="4" id="KW-0690">Ribosome biogenesis</keyword>
<comment type="similarity">
    <text evidence="4">Belongs to the MrnC RNase family.</text>
</comment>
<accession>A0ABW3NJ87</accession>
<dbReference type="SUPFAM" id="SSF69065">
    <property type="entry name" value="RNase III domain-like"/>
    <property type="match status" value="1"/>
</dbReference>
<dbReference type="EMBL" id="JBHTKK010000021">
    <property type="protein sequence ID" value="MFD1067383.1"/>
    <property type="molecule type" value="Genomic_DNA"/>
</dbReference>
<feature type="active site" evidence="4">
    <location>
        <position position="19"/>
    </location>
</feature>
<dbReference type="PANTHER" id="PTHR34276:SF1">
    <property type="entry name" value="MINI-RIBONUCLEASE 3"/>
    <property type="match status" value="1"/>
</dbReference>
<proteinExistence type="inferred from homology"/>
<comment type="cofactor">
    <cofactor evidence="4">
        <name>Mg(2+)</name>
        <dbReference type="ChEBI" id="CHEBI:18420"/>
    </cofactor>
</comment>
<keyword evidence="4" id="KW-0694">RNA-binding</keyword>
<evidence type="ECO:0000313" key="7">
    <source>
        <dbReference type="Proteomes" id="UP001597041"/>
    </source>
</evidence>
<feature type="domain" description="RNase III" evidence="5">
    <location>
        <begin position="1"/>
        <end position="131"/>
    </location>
</feature>
<dbReference type="Pfam" id="PF00636">
    <property type="entry name" value="Ribonuclease_3"/>
    <property type="match status" value="1"/>
</dbReference>
<dbReference type="RefSeq" id="WP_379593478.1">
    <property type="nucleotide sequence ID" value="NZ_JBHTKK010000021.1"/>
</dbReference>
<keyword evidence="3 4" id="KW-0378">Hydrolase</keyword>
<keyword evidence="1 4" id="KW-0540">Nuclease</keyword>
<keyword evidence="7" id="KW-1185">Reference proteome</keyword>
<comment type="function">
    <text evidence="4">Involved in correct processing of both the 5' and 3' ends of 23S rRNA precursor. Processes 30S rRNA precursor transcript even in absence of ribonuclease 3 (Rnc); Rnc processes 30S rRNA into smaller rRNA precursors.</text>
</comment>
<keyword evidence="4" id="KW-0698">rRNA processing</keyword>
<evidence type="ECO:0000256" key="2">
    <source>
        <dbReference type="ARBA" id="ARBA00022759"/>
    </source>
</evidence>
<dbReference type="InterPro" id="IPR008226">
    <property type="entry name" value="Mini3_fam"/>
</dbReference>
<gene>
    <name evidence="4" type="primary">mrnC</name>
    <name evidence="6" type="ORF">ACFQ19_15360</name>
</gene>
<dbReference type="Gene3D" id="1.10.1520.10">
    <property type="entry name" value="Ribonuclease III domain"/>
    <property type="match status" value="1"/>
</dbReference>
<dbReference type="PIRSF" id="PIRSF005520">
    <property type="entry name" value="UCP005520"/>
    <property type="match status" value="1"/>
</dbReference>
<sequence length="134" mass="15241">MKASDVRQMKSLALAYIGDAIYEVHVRELLLERGAIKPNQLHQAAIRYVSGKSQAKVVLHWLDLDGFLTEEESRVVIRGRNAKSGSTPKNIDVQTYRYSTAFESLIGYHYLLQNEQRLQELMTKAIDFLEEGSA</sequence>
<dbReference type="InterPro" id="IPR000999">
    <property type="entry name" value="RNase_III_dom"/>
</dbReference>